<feature type="domain" description="Protein kinase" evidence="11">
    <location>
        <begin position="1569"/>
        <end position="1819"/>
    </location>
</feature>
<dbReference type="PROSITE" id="PS00108">
    <property type="entry name" value="PROTEIN_KINASE_ST"/>
    <property type="match status" value="1"/>
</dbReference>
<evidence type="ECO:0000256" key="9">
    <source>
        <dbReference type="PROSITE-ProRule" id="PRU10141"/>
    </source>
</evidence>
<feature type="compositionally biased region" description="Acidic residues" evidence="10">
    <location>
        <begin position="633"/>
        <end position="646"/>
    </location>
</feature>
<feature type="region of interest" description="Disordered" evidence="10">
    <location>
        <begin position="1376"/>
        <end position="1404"/>
    </location>
</feature>
<feature type="region of interest" description="Disordered" evidence="10">
    <location>
        <begin position="133"/>
        <end position="159"/>
    </location>
</feature>
<feature type="compositionally biased region" description="Low complexity" evidence="10">
    <location>
        <begin position="31"/>
        <end position="71"/>
    </location>
</feature>
<dbReference type="Gene3D" id="1.10.510.10">
    <property type="entry name" value="Transferase(Phosphotransferase) domain 1"/>
    <property type="match status" value="2"/>
</dbReference>
<dbReference type="SMART" id="SM00220">
    <property type="entry name" value="S_TKc"/>
    <property type="match status" value="1"/>
</dbReference>
<keyword evidence="3" id="KW-0808">Transferase</keyword>
<feature type="compositionally biased region" description="Low complexity" evidence="10">
    <location>
        <begin position="881"/>
        <end position="902"/>
    </location>
</feature>
<feature type="region of interest" description="Disordered" evidence="10">
    <location>
        <begin position="654"/>
        <end position="673"/>
    </location>
</feature>
<dbReference type="GO" id="GO:0004674">
    <property type="term" value="F:protein serine/threonine kinase activity"/>
    <property type="evidence" value="ECO:0007669"/>
    <property type="project" value="UniProtKB-KW"/>
</dbReference>
<keyword evidence="3" id="KW-0723">Serine/threonine-protein kinase</keyword>
<evidence type="ECO:0000313" key="12">
    <source>
        <dbReference type="EMBL" id="KAG0258387.1"/>
    </source>
</evidence>
<feature type="compositionally biased region" description="Gly residues" evidence="10">
    <location>
        <begin position="594"/>
        <end position="606"/>
    </location>
</feature>
<dbReference type="CDD" id="cd13117">
    <property type="entry name" value="POLO_box_2"/>
    <property type="match status" value="1"/>
</dbReference>
<feature type="region of interest" description="Disordered" evidence="10">
    <location>
        <begin position="241"/>
        <end position="410"/>
    </location>
</feature>
<evidence type="ECO:0000256" key="5">
    <source>
        <dbReference type="ARBA" id="ARBA00022840"/>
    </source>
</evidence>
<dbReference type="InterPro" id="IPR017441">
    <property type="entry name" value="Protein_kinase_ATP_BS"/>
</dbReference>
<dbReference type="InterPro" id="IPR020635">
    <property type="entry name" value="Tyr_kinase_cat_dom"/>
</dbReference>
<evidence type="ECO:0000256" key="4">
    <source>
        <dbReference type="ARBA" id="ARBA00022741"/>
    </source>
</evidence>
<dbReference type="InterPro" id="IPR000959">
    <property type="entry name" value="POLO_box_dom"/>
</dbReference>
<feature type="compositionally biased region" description="Polar residues" evidence="10">
    <location>
        <begin position="817"/>
        <end position="827"/>
    </location>
</feature>
<dbReference type="OrthoDB" id="3269467at2759"/>
<feature type="compositionally biased region" description="Low complexity" evidence="10">
    <location>
        <begin position="557"/>
        <end position="572"/>
    </location>
</feature>
<feature type="region of interest" description="Disordered" evidence="10">
    <location>
        <begin position="807"/>
        <end position="902"/>
    </location>
</feature>
<proteinExistence type="predicted"/>
<gene>
    <name evidence="12" type="ORF">DFQ27_004656</name>
</gene>
<feature type="compositionally biased region" description="Low complexity" evidence="10">
    <location>
        <begin position="375"/>
        <end position="398"/>
    </location>
</feature>
<accession>A0A9P6Q5B4</accession>
<dbReference type="GO" id="GO:0004713">
    <property type="term" value="F:protein tyrosine kinase activity"/>
    <property type="evidence" value="ECO:0007669"/>
    <property type="project" value="InterPro"/>
</dbReference>
<feature type="region of interest" description="Disordered" evidence="10">
    <location>
        <begin position="1497"/>
        <end position="1524"/>
    </location>
</feature>
<feature type="region of interest" description="Disordered" evidence="10">
    <location>
        <begin position="200"/>
        <end position="222"/>
    </location>
</feature>
<feature type="compositionally biased region" description="Low complexity" evidence="10">
    <location>
        <begin position="78"/>
        <end position="98"/>
    </location>
</feature>
<dbReference type="GO" id="GO:0005524">
    <property type="term" value="F:ATP binding"/>
    <property type="evidence" value="ECO:0007669"/>
    <property type="project" value="UniProtKB-UniRule"/>
</dbReference>
<dbReference type="PRINTS" id="PR00109">
    <property type="entry name" value="TYRKINASE"/>
</dbReference>
<feature type="compositionally biased region" description="Low complexity" evidence="10">
    <location>
        <begin position="845"/>
        <end position="855"/>
    </location>
</feature>
<feature type="compositionally biased region" description="Gly residues" evidence="10">
    <location>
        <begin position="289"/>
        <end position="298"/>
    </location>
</feature>
<dbReference type="Gene3D" id="3.30.1120.30">
    <property type="entry name" value="POLO box domain"/>
    <property type="match status" value="1"/>
</dbReference>
<reference evidence="12" key="1">
    <citation type="journal article" date="2020" name="Fungal Divers.">
        <title>Resolving the Mortierellaceae phylogeny through synthesis of multi-gene phylogenetics and phylogenomics.</title>
        <authorList>
            <person name="Vandepol N."/>
            <person name="Liber J."/>
            <person name="Desiro A."/>
            <person name="Na H."/>
            <person name="Kennedy M."/>
            <person name="Barry K."/>
            <person name="Grigoriev I.V."/>
            <person name="Miller A.N."/>
            <person name="O'Donnell K."/>
            <person name="Stajich J.E."/>
            <person name="Bonito G."/>
        </authorList>
    </citation>
    <scope>NUCLEOTIDE SEQUENCE</scope>
    <source>
        <strain evidence="12">BC1065</strain>
    </source>
</reference>
<evidence type="ECO:0000256" key="1">
    <source>
        <dbReference type="ARBA" id="ARBA00012424"/>
    </source>
</evidence>
<dbReference type="InterPro" id="IPR051681">
    <property type="entry name" value="Ser/Thr_Kinases-Pseudokinases"/>
</dbReference>
<dbReference type="InterPro" id="IPR011009">
    <property type="entry name" value="Kinase-like_dom_sf"/>
</dbReference>
<feature type="region of interest" description="Disordered" evidence="10">
    <location>
        <begin position="1235"/>
        <end position="1297"/>
    </location>
</feature>
<keyword evidence="3" id="KW-0418">Kinase</keyword>
<feature type="compositionally biased region" description="Polar residues" evidence="10">
    <location>
        <begin position="1345"/>
        <end position="1357"/>
    </location>
</feature>
<feature type="compositionally biased region" description="Gly residues" evidence="10">
    <location>
        <begin position="807"/>
        <end position="816"/>
    </location>
</feature>
<evidence type="ECO:0000256" key="7">
    <source>
        <dbReference type="ARBA" id="ARBA00047802"/>
    </source>
</evidence>
<protein>
    <recommendedName>
        <fullName evidence="2">Serine/threonine-protein kinase PLK4</fullName>
        <ecNumber evidence="1">2.7.11.21</ecNumber>
    </recommendedName>
    <alternativeName>
        <fullName evidence="6">Polo-like kinase 4</fullName>
    </alternativeName>
</protein>
<keyword evidence="5 9" id="KW-0067">ATP-binding</keyword>
<evidence type="ECO:0000256" key="2">
    <source>
        <dbReference type="ARBA" id="ARBA00020245"/>
    </source>
</evidence>
<comment type="caution">
    <text evidence="12">The sequence shown here is derived from an EMBL/GenBank/DDBJ whole genome shotgun (WGS) entry which is preliminary data.</text>
</comment>
<dbReference type="EC" id="2.7.11.21" evidence="1"/>
<feature type="region of interest" description="Disordered" evidence="10">
    <location>
        <begin position="489"/>
        <end position="538"/>
    </location>
</feature>
<feature type="compositionally biased region" description="Basic and acidic residues" evidence="10">
    <location>
        <begin position="523"/>
        <end position="532"/>
    </location>
</feature>
<evidence type="ECO:0000256" key="10">
    <source>
        <dbReference type="SAM" id="MobiDB-lite"/>
    </source>
</evidence>
<dbReference type="SUPFAM" id="SSF56112">
    <property type="entry name" value="Protein kinase-like (PK-like)"/>
    <property type="match status" value="2"/>
</dbReference>
<feature type="region of interest" description="Disordered" evidence="10">
    <location>
        <begin position="553"/>
        <end position="572"/>
    </location>
</feature>
<dbReference type="Pfam" id="PF00659">
    <property type="entry name" value="POLO_box"/>
    <property type="match status" value="1"/>
</dbReference>
<dbReference type="PROSITE" id="PS50011">
    <property type="entry name" value="PROTEIN_KINASE_DOM"/>
    <property type="match status" value="2"/>
</dbReference>
<evidence type="ECO:0000256" key="6">
    <source>
        <dbReference type="ARBA" id="ARBA00030332"/>
    </source>
</evidence>
<name>A0A9P6Q5B4_9FUNG</name>
<keyword evidence="4 9" id="KW-0547">Nucleotide-binding</keyword>
<dbReference type="CDD" id="cd13999">
    <property type="entry name" value="STKc_MAP3K-like"/>
    <property type="match status" value="1"/>
</dbReference>
<dbReference type="Pfam" id="PF07714">
    <property type="entry name" value="PK_Tyr_Ser-Thr"/>
    <property type="match status" value="2"/>
</dbReference>
<feature type="compositionally biased region" description="Pro residues" evidence="10">
    <location>
        <begin position="870"/>
        <end position="880"/>
    </location>
</feature>
<feature type="binding site" evidence="9">
    <location>
        <position position="998"/>
    </location>
    <ligand>
        <name>ATP</name>
        <dbReference type="ChEBI" id="CHEBI:30616"/>
    </ligand>
</feature>
<dbReference type="InterPro" id="IPR001245">
    <property type="entry name" value="Ser-Thr/Tyr_kinase_cat_dom"/>
</dbReference>
<comment type="catalytic activity">
    <reaction evidence="7">
        <text>L-threonyl-[protein] + ATP = O-phospho-L-threonyl-[protein] + ADP + H(+)</text>
        <dbReference type="Rhea" id="RHEA:46608"/>
        <dbReference type="Rhea" id="RHEA-COMP:11060"/>
        <dbReference type="Rhea" id="RHEA-COMP:11605"/>
        <dbReference type="ChEBI" id="CHEBI:15378"/>
        <dbReference type="ChEBI" id="CHEBI:30013"/>
        <dbReference type="ChEBI" id="CHEBI:30616"/>
        <dbReference type="ChEBI" id="CHEBI:61977"/>
        <dbReference type="ChEBI" id="CHEBI:456216"/>
        <dbReference type="EC" id="2.7.11.21"/>
    </reaction>
</comment>
<feature type="compositionally biased region" description="Basic residues" evidence="10">
    <location>
        <begin position="302"/>
        <end position="314"/>
    </location>
</feature>
<evidence type="ECO:0000256" key="8">
    <source>
        <dbReference type="ARBA" id="ARBA00048347"/>
    </source>
</evidence>
<evidence type="ECO:0000313" key="13">
    <source>
        <dbReference type="Proteomes" id="UP000807716"/>
    </source>
</evidence>
<feature type="compositionally biased region" description="Basic and acidic residues" evidence="10">
    <location>
        <begin position="1393"/>
        <end position="1402"/>
    </location>
</feature>
<feature type="compositionally biased region" description="Low complexity" evidence="10">
    <location>
        <begin position="106"/>
        <end position="115"/>
    </location>
</feature>
<evidence type="ECO:0000259" key="11">
    <source>
        <dbReference type="PROSITE" id="PS50011"/>
    </source>
</evidence>
<comment type="catalytic activity">
    <reaction evidence="8">
        <text>L-seryl-[protein] + ATP = O-phospho-L-seryl-[protein] + ADP + H(+)</text>
        <dbReference type="Rhea" id="RHEA:17989"/>
        <dbReference type="Rhea" id="RHEA-COMP:9863"/>
        <dbReference type="Rhea" id="RHEA-COMP:11604"/>
        <dbReference type="ChEBI" id="CHEBI:15378"/>
        <dbReference type="ChEBI" id="CHEBI:29999"/>
        <dbReference type="ChEBI" id="CHEBI:30616"/>
        <dbReference type="ChEBI" id="CHEBI:83421"/>
        <dbReference type="ChEBI" id="CHEBI:456216"/>
        <dbReference type="EC" id="2.7.11.21"/>
    </reaction>
</comment>
<organism evidence="12 13">
    <name type="scientific">Actinomortierella ambigua</name>
    <dbReference type="NCBI Taxonomy" id="1343610"/>
    <lineage>
        <taxon>Eukaryota</taxon>
        <taxon>Fungi</taxon>
        <taxon>Fungi incertae sedis</taxon>
        <taxon>Mucoromycota</taxon>
        <taxon>Mortierellomycotina</taxon>
        <taxon>Mortierellomycetes</taxon>
        <taxon>Mortierellales</taxon>
        <taxon>Mortierellaceae</taxon>
        <taxon>Actinomortierella</taxon>
    </lineage>
</organism>
<feature type="compositionally biased region" description="Low complexity" evidence="10">
    <location>
        <begin position="1248"/>
        <end position="1282"/>
    </location>
</feature>
<dbReference type="InterPro" id="IPR000719">
    <property type="entry name" value="Prot_kinase_dom"/>
</dbReference>
<feature type="domain" description="Protein kinase" evidence="11">
    <location>
        <begin position="971"/>
        <end position="1225"/>
    </location>
</feature>
<dbReference type="PROSITE" id="PS00107">
    <property type="entry name" value="PROTEIN_KINASE_ATP"/>
    <property type="match status" value="1"/>
</dbReference>
<dbReference type="SMART" id="SM00219">
    <property type="entry name" value="TyrKc"/>
    <property type="match status" value="1"/>
</dbReference>
<keyword evidence="13" id="KW-1185">Reference proteome</keyword>
<dbReference type="Proteomes" id="UP000807716">
    <property type="component" value="Unassembled WGS sequence"/>
</dbReference>
<dbReference type="PROSITE" id="PS00109">
    <property type="entry name" value="PROTEIN_KINASE_TYR"/>
    <property type="match status" value="1"/>
</dbReference>
<feature type="region of interest" description="Disordered" evidence="10">
    <location>
        <begin position="1335"/>
        <end position="1359"/>
    </location>
</feature>
<dbReference type="InterPro" id="IPR008271">
    <property type="entry name" value="Ser/Thr_kinase_AS"/>
</dbReference>
<evidence type="ECO:0000256" key="3">
    <source>
        <dbReference type="ARBA" id="ARBA00022527"/>
    </source>
</evidence>
<feature type="region of interest" description="Disordered" evidence="10">
    <location>
        <begin position="1"/>
        <end position="118"/>
    </location>
</feature>
<feature type="compositionally biased region" description="Basic and acidic residues" evidence="10">
    <location>
        <begin position="200"/>
        <end position="211"/>
    </location>
</feature>
<dbReference type="InterPro" id="IPR036947">
    <property type="entry name" value="POLO_box_dom_sf"/>
</dbReference>
<dbReference type="InterPro" id="IPR033695">
    <property type="entry name" value="POLO_box_2"/>
</dbReference>
<feature type="compositionally biased region" description="Polar residues" evidence="10">
    <location>
        <begin position="275"/>
        <end position="287"/>
    </location>
</feature>
<dbReference type="InterPro" id="IPR008266">
    <property type="entry name" value="Tyr_kinase_AS"/>
</dbReference>
<feature type="region of interest" description="Disordered" evidence="10">
    <location>
        <begin position="446"/>
        <end position="469"/>
    </location>
</feature>
<feature type="compositionally biased region" description="Basic residues" evidence="10">
    <location>
        <begin position="250"/>
        <end position="262"/>
    </location>
</feature>
<sequence>MSNLAAFMPATKTQQMYNDSDDSDMDRDMQNSRQQLQQQRELQQQQQQQQERQQLQLQQERQFQQEQQQLQHQEERPQLQQAMQEPQEQQQQQQQLMQETRELLERQQQQQQLKQDTQELLERQGLPLRLQREQDRAKRLQQQQQQQLAQQAASLEMPRRRSDGLVPIKREEVEKVTTEEFEVAVKFEDESLLVPLRQEETLHNPSDRPLQETHMSGHSGEQDHVEALGPLESVHSNVELIIHPNSSAGKKTKRSRSHRSRHSRESGAESGSASDNPSARMTESISSLEGGGGGGSGSRSGRSGRRGSKHRNRSMSRSVSRGGIDVERRGRDPAVSNKAGGGEDTLFSTVPTTMTSSTTLLHKKKPSLTLKREGSGLSLSNSVSSPITTPLATPTMPTAGGEQTPTGGMVGEGSARPLTERSNFAMMSSSVAVTVAGGGISTTQEVQSQLAQASSGSGSGSNGGNAMMQQQDPANMSVSINLRKRQFHDAEDDAYEERLKGRRSVIGRRTGTADTDTEGDSDQENRNKESAKHKLRGQPLITPFLVRLTRALDEESTSSQQSGSGVSVTSPTVASPTATAATAIETTAASAAAAGGGGSGSGGSGGASPKEGVGLLSEAAADPWIDGGLDGTAADDESEESWDEEDAHTVLKSVERQSFTQPRAQSSSSLPSSQSQWVQQRIKMLPQFRDYMLRQRLDVPMTLYKDVNLTADMPFMSGFYQIQQNLLILRLSDGTVQVNFEDHEKLVFSDHGRALIYIKTSKRIFTMSLKGALVGVIFERVSSKSLEGKKGASGASTISIVGGLQQGKAGGGGGGINSSSTAGQSRSAVAVTLAGLDPPSPSPRPSGASPASSQQLRDETQQQEQQQSPILPPPPPPPPSTTTATATSQQQPNPSPSQATPTLDTYRGIVLHPKEHNELIKKLRIAYAALQQLARIRKAKRKQKLATGQQANEEIIITKKKEEAGLAMGFQLTQRVLGRGNYGGVYFAYWHMSRCAAKRVFLASSDRDQKKLQQEIDILKKLKHSHVIQFYGTIEDDGHLYILMEYAENGSLYEMIRGNGLSDWPTKQRIAQEIAKGLVYIHNMKFIHCDLKSGNVLLDTSMVVKICDFGLSAVQDASASQSSGPSQVKGTVRWTAPELFTLHPKYTRKSDVYALGCIMWEIAANKTPPFKDQNDVNIVISCVTKGGREIIPPDTPDEYRQLIERCWAQDPMERPEASEIVHPVEFAEVNDQPGAEYLDLGSSGSGSGAAWSAPSSKNSSEATRPPSSATTATTPLTAASLSDRFETGVGPSATRSATGEATLGDVVISRINEIYARPIDSRDQPHNIVPEHWEAQASRDESPVPENTISQSPTSEDVGQLRSALLDQLKIAGAVPRPSMSPSVTSTAMIPRVDSDDSKETESIGGPAGIIIRAIQPILPHLKFYRRTVVHLFNGSRDATTSYGSSHEAPIKILQRLYHISVQLSTSGVALLADINNFTIEFTSIREMLNKLQSTTAAPASSSSIRGNNTSSAATASPERIEQEERAELVTAQKKLIRHRLSAERLFGDYKIKPEDLRRFVLPKEFIEYDKSNPISEDGFSRTYEGEIAQGSHRGESIHVKYVKEVDSGSTENIIQRTIFLTHLLRSCENVERPRFVVQPNLILLEPITQQTLAGHPLEHSQKVDVAYKIAGALTLVHSFRIVHRDVRASNVVITKHGNEDSTVLIPKLTGFEVCRDIRYDYSLGSVLMRTVWHAPERVSWHGTSFKTDVFSFGVLMYEISMGKPPQMRGSNVTHYDVQGWVTEEYGHISQGYSDLMRRCLEIDYRSRPMMYEVLDELLKIAAKVPGRLLALTGADT</sequence>
<dbReference type="PANTHER" id="PTHR44329">
    <property type="entry name" value="SERINE/THREONINE-PROTEIN KINASE TNNI3K-RELATED"/>
    <property type="match status" value="1"/>
</dbReference>
<feature type="region of interest" description="Disordered" evidence="10">
    <location>
        <begin position="592"/>
        <end position="647"/>
    </location>
</feature>
<feature type="compositionally biased region" description="Low complexity" evidence="10">
    <location>
        <begin position="140"/>
        <end position="153"/>
    </location>
</feature>
<feature type="compositionally biased region" description="Low complexity" evidence="10">
    <location>
        <begin position="348"/>
        <end position="360"/>
    </location>
</feature>
<dbReference type="EMBL" id="JAAAJB010000326">
    <property type="protein sequence ID" value="KAG0258387.1"/>
    <property type="molecule type" value="Genomic_DNA"/>
</dbReference>
<feature type="compositionally biased region" description="Low complexity" evidence="10">
    <location>
        <begin position="1497"/>
        <end position="1512"/>
    </location>
</feature>
<dbReference type="SUPFAM" id="SSF82615">
    <property type="entry name" value="Polo-box domain"/>
    <property type="match status" value="1"/>
</dbReference>